<keyword evidence="2" id="KW-1185">Reference proteome</keyword>
<gene>
    <name evidence="1" type="ORF">EI293_04170</name>
</gene>
<dbReference type="Proteomes" id="UP000270291">
    <property type="component" value="Unassembled WGS sequence"/>
</dbReference>
<reference evidence="1 2" key="1">
    <citation type="submission" date="2018-12" db="EMBL/GenBank/DDBJ databases">
        <authorList>
            <person name="Feng G."/>
            <person name="Zhu H."/>
        </authorList>
    </citation>
    <scope>NUCLEOTIDE SEQUENCE [LARGE SCALE GENOMIC DNA]</scope>
    <source>
        <strain evidence="1 2">LMG 26000</strain>
    </source>
</reference>
<sequence length="66" mass="6892">MQQLIFQKPPDGEWGNNGIADLAVAFAAFGAVLTLENPKGKQHRVPVTGSTCCLAPTLSLCPIPAS</sequence>
<comment type="caution">
    <text evidence="1">The sequence shown here is derived from an EMBL/GenBank/DDBJ whole genome shotgun (WGS) entry which is preliminary data.</text>
</comment>
<dbReference type="EMBL" id="RWIU01000001">
    <property type="protein sequence ID" value="RSK46372.1"/>
    <property type="molecule type" value="Genomic_DNA"/>
</dbReference>
<organism evidence="1 2">
    <name type="scientific">Hymenobacter perfusus</name>
    <dbReference type="NCBI Taxonomy" id="1236770"/>
    <lineage>
        <taxon>Bacteria</taxon>
        <taxon>Pseudomonadati</taxon>
        <taxon>Bacteroidota</taxon>
        <taxon>Cytophagia</taxon>
        <taxon>Cytophagales</taxon>
        <taxon>Hymenobacteraceae</taxon>
        <taxon>Hymenobacter</taxon>
    </lineage>
</organism>
<protein>
    <submittedName>
        <fullName evidence="1">Uncharacterized protein</fullName>
    </submittedName>
</protein>
<proteinExistence type="predicted"/>
<evidence type="ECO:0000313" key="2">
    <source>
        <dbReference type="Proteomes" id="UP000270291"/>
    </source>
</evidence>
<accession>A0A3R9N260</accession>
<evidence type="ECO:0000313" key="1">
    <source>
        <dbReference type="EMBL" id="RSK46372.1"/>
    </source>
</evidence>
<dbReference type="RefSeq" id="WP_125435877.1">
    <property type="nucleotide sequence ID" value="NZ_RWIU01000001.1"/>
</dbReference>
<name>A0A3R9N260_9BACT</name>
<dbReference type="AlphaFoldDB" id="A0A3R9N260"/>